<reference evidence="1 2" key="1">
    <citation type="journal article" date="2022" name="bioRxiv">
        <title>Ecology and evolution of chlamydial symbionts of arthropods.</title>
        <authorList>
            <person name="Halter T."/>
            <person name="Koestlbacher S."/>
            <person name="Collingro A."/>
            <person name="Sixt B.S."/>
            <person name="Toenshoff E.R."/>
            <person name="Hendrickx F."/>
            <person name="Kostanjsek R."/>
            <person name="Horn M."/>
        </authorList>
    </citation>
    <scope>NUCLEOTIDE SEQUENCE [LARGE SCALE GENOMIC DNA]</scope>
    <source>
        <strain evidence="1">W744xW776</strain>
    </source>
</reference>
<evidence type="ECO:0000313" key="2">
    <source>
        <dbReference type="Proteomes" id="UP000826014"/>
    </source>
</evidence>
<evidence type="ECO:0000313" key="1">
    <source>
        <dbReference type="EMBL" id="QYF49048.1"/>
    </source>
</evidence>
<sequence length="132" mass="15608">MKKLFIIFLVLLGCNPSSYEDFQLEGDAHFRKMLNTLKCIQDRQQLLQAQPILRQHFEDLVDLMIAARKFQQNSLESKEFYPSFYSIALKEELKRLYEIEGGREIVERAQKQAFLRLGTLERQIAKKQVKAR</sequence>
<organism evidence="1 2">
    <name type="scientific">Candidatus Rhabdochlamydia oedothoracis</name>
    <dbReference type="NCBI Taxonomy" id="2720720"/>
    <lineage>
        <taxon>Bacteria</taxon>
        <taxon>Pseudomonadati</taxon>
        <taxon>Chlamydiota</taxon>
        <taxon>Chlamydiia</taxon>
        <taxon>Parachlamydiales</taxon>
        <taxon>Candidatus Rhabdochlamydiaceae</taxon>
        <taxon>Candidatus Rhabdochlamydia</taxon>
    </lineage>
</organism>
<gene>
    <name evidence="1" type="ORF">RHABOEDO_001309</name>
</gene>
<keyword evidence="2" id="KW-1185">Reference proteome</keyword>
<accession>A0ABX8V1F4</accession>
<name>A0ABX8V1F4_9BACT</name>
<dbReference type="EMBL" id="CP075587">
    <property type="protein sequence ID" value="QYF49048.1"/>
    <property type="molecule type" value="Genomic_DNA"/>
</dbReference>
<evidence type="ECO:0008006" key="3">
    <source>
        <dbReference type="Google" id="ProtNLM"/>
    </source>
</evidence>
<protein>
    <recommendedName>
        <fullName evidence="3">Secreted protein</fullName>
    </recommendedName>
</protein>
<dbReference type="RefSeq" id="WP_215216845.1">
    <property type="nucleotide sequence ID" value="NZ_CP075587.1"/>
</dbReference>
<dbReference type="Proteomes" id="UP000826014">
    <property type="component" value="Chromosome"/>
</dbReference>
<proteinExistence type="predicted"/>